<proteinExistence type="predicted"/>
<dbReference type="Proteomes" id="UP000530268">
    <property type="component" value="Unassembled WGS sequence"/>
</dbReference>
<dbReference type="RefSeq" id="WP_184567891.1">
    <property type="nucleotide sequence ID" value="NZ_JACIEI010000019.1"/>
</dbReference>
<evidence type="ECO:0000313" key="1">
    <source>
        <dbReference type="EMBL" id="MBB3995742.1"/>
    </source>
</evidence>
<evidence type="ECO:0008006" key="3">
    <source>
        <dbReference type="Google" id="ProtNLM"/>
    </source>
</evidence>
<accession>A0A7W6EAQ7</accession>
<keyword evidence="2" id="KW-1185">Reference proteome</keyword>
<organism evidence="1 2">
    <name type="scientific">Sulfitobacter undariae</name>
    <dbReference type="NCBI Taxonomy" id="1563671"/>
    <lineage>
        <taxon>Bacteria</taxon>
        <taxon>Pseudomonadati</taxon>
        <taxon>Pseudomonadota</taxon>
        <taxon>Alphaproteobacteria</taxon>
        <taxon>Rhodobacterales</taxon>
        <taxon>Roseobacteraceae</taxon>
        <taxon>Sulfitobacter</taxon>
    </lineage>
</organism>
<reference evidence="1 2" key="1">
    <citation type="submission" date="2020-08" db="EMBL/GenBank/DDBJ databases">
        <title>Genomic Encyclopedia of Type Strains, Phase IV (KMG-IV): sequencing the most valuable type-strain genomes for metagenomic binning, comparative biology and taxonomic classification.</title>
        <authorList>
            <person name="Goeker M."/>
        </authorList>
    </citation>
    <scope>NUCLEOTIDE SEQUENCE [LARGE SCALE GENOMIC DNA]</scope>
    <source>
        <strain evidence="1 2">DSM 102234</strain>
    </source>
</reference>
<comment type="caution">
    <text evidence="1">The sequence shown here is derived from an EMBL/GenBank/DDBJ whole genome shotgun (WGS) entry which is preliminary data.</text>
</comment>
<gene>
    <name evidence="1" type="ORF">GGR95_003406</name>
</gene>
<dbReference type="EMBL" id="JACIEI010000019">
    <property type="protein sequence ID" value="MBB3995742.1"/>
    <property type="molecule type" value="Genomic_DNA"/>
</dbReference>
<name>A0A7W6EAQ7_9RHOB</name>
<sequence>MRITAHADARMNQRGINKKHLGLVMDHGEHTGDKMVLSAKAARQRMVALKQEIKSLEEVAKKGGIAFVLDGVHVITAYRANSFSAAAAKKVRG</sequence>
<protein>
    <recommendedName>
        <fullName evidence="3">DUF4258 domain-containing protein</fullName>
    </recommendedName>
</protein>
<dbReference type="AlphaFoldDB" id="A0A7W6EAQ7"/>
<evidence type="ECO:0000313" key="2">
    <source>
        <dbReference type="Proteomes" id="UP000530268"/>
    </source>
</evidence>